<sequence length="172" mass="18482">MVVLLSAAVLEGCAQPGQSENNAERNCRAAQFVPPFEHLDGCSPSQVVLAAMQTAFTYRPGQQADQGAAFQSATPLMDSALAARMDTTAHILAPITGQQWQRWRDLDVSVVATARLGADDHPPDTDVTFARVAAVILQPDNRDPSVLLTVFVRAARPDSSVGWRVSALEVRT</sequence>
<reference evidence="1 2" key="1">
    <citation type="submission" date="2021-04" db="EMBL/GenBank/DDBJ databases">
        <title>Nocardia tengchongensis.</title>
        <authorList>
            <person name="Zhuang k."/>
            <person name="Ran Y."/>
            <person name="Li W."/>
        </authorList>
    </citation>
    <scope>NUCLEOTIDE SEQUENCE [LARGE SCALE GENOMIC DNA]</scope>
    <source>
        <strain evidence="1 2">CFH S0057</strain>
    </source>
</reference>
<evidence type="ECO:0000313" key="2">
    <source>
        <dbReference type="Proteomes" id="UP000683310"/>
    </source>
</evidence>
<dbReference type="RefSeq" id="WP_213555553.1">
    <property type="nucleotide sequence ID" value="NZ_JBHZDI010000038.1"/>
</dbReference>
<accession>A0ABX8CHT1</accession>
<keyword evidence="2" id="KW-1185">Reference proteome</keyword>
<evidence type="ECO:0008006" key="3">
    <source>
        <dbReference type="Google" id="ProtNLM"/>
    </source>
</evidence>
<proteinExistence type="predicted"/>
<gene>
    <name evidence="1" type="ORF">KHQ06_24490</name>
</gene>
<protein>
    <recommendedName>
        <fullName evidence="3">Lipoprotein</fullName>
    </recommendedName>
</protein>
<name>A0ABX8CHT1_9NOCA</name>
<dbReference type="Proteomes" id="UP000683310">
    <property type="component" value="Chromosome"/>
</dbReference>
<organism evidence="1 2">
    <name type="scientific">Nocardia tengchongensis</name>
    <dbReference type="NCBI Taxonomy" id="2055889"/>
    <lineage>
        <taxon>Bacteria</taxon>
        <taxon>Bacillati</taxon>
        <taxon>Actinomycetota</taxon>
        <taxon>Actinomycetes</taxon>
        <taxon>Mycobacteriales</taxon>
        <taxon>Nocardiaceae</taxon>
        <taxon>Nocardia</taxon>
    </lineage>
</organism>
<dbReference type="EMBL" id="CP074371">
    <property type="protein sequence ID" value="QVI19521.1"/>
    <property type="molecule type" value="Genomic_DNA"/>
</dbReference>
<evidence type="ECO:0000313" key="1">
    <source>
        <dbReference type="EMBL" id="QVI19521.1"/>
    </source>
</evidence>